<evidence type="ECO:0000313" key="2">
    <source>
        <dbReference type="Proteomes" id="UP001055439"/>
    </source>
</evidence>
<dbReference type="EMBL" id="CP097510">
    <property type="protein sequence ID" value="URE40545.1"/>
    <property type="molecule type" value="Genomic_DNA"/>
</dbReference>
<evidence type="ECO:0000313" key="1">
    <source>
        <dbReference type="EMBL" id="URE40545.1"/>
    </source>
</evidence>
<sequence length="116" mass="13554">MPKHYGPPVIPRRVRSLSFSIFPLRIRNFCSKSYFCSVLGEGGKKRGEIHHEDEGCSLSSSQSVHLRETVHSQRYLSSRSEEEGGRSHKTYYHMKDIVFLAHEPLFEKFRYSSFEE</sequence>
<dbReference type="Proteomes" id="UP001055439">
    <property type="component" value="Chromosome 8"/>
</dbReference>
<proteinExistence type="predicted"/>
<protein>
    <submittedName>
        <fullName evidence="1">Uncharacterized protein</fullName>
    </submittedName>
</protein>
<reference evidence="1" key="1">
    <citation type="submission" date="2022-05" db="EMBL/GenBank/DDBJ databases">
        <title>The Musa troglodytarum L. genome provides insights into the mechanism of non-climacteric behaviour and enrichment of carotenoids.</title>
        <authorList>
            <person name="Wang J."/>
        </authorList>
    </citation>
    <scope>NUCLEOTIDE SEQUENCE</scope>
    <source>
        <tissue evidence="1">Leaf</tissue>
    </source>
</reference>
<name>A0A9E7HV79_9LILI</name>
<dbReference type="AlphaFoldDB" id="A0A9E7HV79"/>
<organism evidence="1 2">
    <name type="scientific">Musa troglodytarum</name>
    <name type="common">fe'i banana</name>
    <dbReference type="NCBI Taxonomy" id="320322"/>
    <lineage>
        <taxon>Eukaryota</taxon>
        <taxon>Viridiplantae</taxon>
        <taxon>Streptophyta</taxon>
        <taxon>Embryophyta</taxon>
        <taxon>Tracheophyta</taxon>
        <taxon>Spermatophyta</taxon>
        <taxon>Magnoliopsida</taxon>
        <taxon>Liliopsida</taxon>
        <taxon>Zingiberales</taxon>
        <taxon>Musaceae</taxon>
        <taxon>Musa</taxon>
    </lineage>
</organism>
<keyword evidence="2" id="KW-1185">Reference proteome</keyword>
<accession>A0A9E7HV79</accession>
<gene>
    <name evidence="1" type="ORF">MUK42_12713</name>
</gene>